<proteinExistence type="predicted"/>
<dbReference type="GO" id="GO:0002116">
    <property type="term" value="C:semaphorin receptor complex"/>
    <property type="evidence" value="ECO:0007669"/>
    <property type="project" value="TreeGrafter"/>
</dbReference>
<dbReference type="SUPFAM" id="SSF103575">
    <property type="entry name" value="Plexin repeat"/>
    <property type="match status" value="1"/>
</dbReference>
<dbReference type="GO" id="GO:0017154">
    <property type="term" value="F:semaphorin receptor activity"/>
    <property type="evidence" value="ECO:0007669"/>
    <property type="project" value="InterPro"/>
</dbReference>
<feature type="domain" description="PSI" evidence="4">
    <location>
        <begin position="209"/>
        <end position="250"/>
    </location>
</feature>
<dbReference type="Gene3D" id="2.60.40.10">
    <property type="entry name" value="Immunoglobulins"/>
    <property type="match status" value="2"/>
</dbReference>
<dbReference type="InterPro" id="IPR002165">
    <property type="entry name" value="Plexin_repeat"/>
</dbReference>
<dbReference type="WBParaSite" id="NBR_0001910401-mRNA-1">
    <property type="protein sequence ID" value="NBR_0001910401-mRNA-1"/>
    <property type="gene ID" value="NBR_0001910401"/>
</dbReference>
<dbReference type="GO" id="GO:0008045">
    <property type="term" value="P:motor neuron axon guidance"/>
    <property type="evidence" value="ECO:0007669"/>
    <property type="project" value="TreeGrafter"/>
</dbReference>
<dbReference type="GO" id="GO:0008360">
    <property type="term" value="P:regulation of cell shape"/>
    <property type="evidence" value="ECO:0007669"/>
    <property type="project" value="TreeGrafter"/>
</dbReference>
<keyword evidence="3" id="KW-0325">Glycoprotein</keyword>
<name>A0A0N4YPD3_NIPBR</name>
<sequence>MVFVLVSQHGAISRRFCVRLRRFKSKSPAQLEEYDRRNVGDGRMGFRVQQLIIRRATVFAVLPKGIVSLPLSSCHTITSCSACVSSPDPMCQWCTAVGKCTTANLCPSATASVCPLQNGPPSPTSLSVDDIRNITLPVKHLPQPDGFSYVCVFGSGSSPASWTVDGVSCGLPVLRSSAADLPPSITDSLALSTSISSYRIVEHNFTVYNCGAFMTCSSCSSSETGCDWCISSHKCVSSGKCAVDKATECVHINRSAEIMIPKGSSHEISFAVAHLDRLPKESNYRCRVTVNGTVTESKARLSEVSYVQYRS</sequence>
<dbReference type="InterPro" id="IPR016201">
    <property type="entry name" value="PSI"/>
</dbReference>
<dbReference type="GO" id="GO:0097374">
    <property type="term" value="P:sensory neuron axon guidance"/>
    <property type="evidence" value="ECO:0007669"/>
    <property type="project" value="TreeGrafter"/>
</dbReference>
<dbReference type="InterPro" id="IPR041019">
    <property type="entry name" value="TIG1_plexin"/>
</dbReference>
<dbReference type="PANTHER" id="PTHR22625">
    <property type="entry name" value="PLEXIN"/>
    <property type="match status" value="1"/>
</dbReference>
<dbReference type="EMBL" id="UYSL01023904">
    <property type="protein sequence ID" value="VDL82834.1"/>
    <property type="molecule type" value="Genomic_DNA"/>
</dbReference>
<reference evidence="5 6" key="2">
    <citation type="submission" date="2018-11" db="EMBL/GenBank/DDBJ databases">
        <authorList>
            <consortium name="Pathogen Informatics"/>
        </authorList>
    </citation>
    <scope>NUCLEOTIDE SEQUENCE [LARGE SCALE GENOMIC DNA]</scope>
</reference>
<gene>
    <name evidence="5" type="ORF">NBR_LOCUS19105</name>
</gene>
<dbReference type="GO" id="GO:0007162">
    <property type="term" value="P:negative regulation of cell adhesion"/>
    <property type="evidence" value="ECO:0007669"/>
    <property type="project" value="TreeGrafter"/>
</dbReference>
<evidence type="ECO:0000259" key="4">
    <source>
        <dbReference type="SMART" id="SM00423"/>
    </source>
</evidence>
<dbReference type="Pfam" id="PF01437">
    <property type="entry name" value="PSI"/>
    <property type="match status" value="2"/>
</dbReference>
<feature type="domain" description="PSI" evidence="4">
    <location>
        <begin position="73"/>
        <end position="115"/>
    </location>
</feature>
<dbReference type="GO" id="GO:0005886">
    <property type="term" value="C:plasma membrane"/>
    <property type="evidence" value="ECO:0007669"/>
    <property type="project" value="TreeGrafter"/>
</dbReference>
<evidence type="ECO:0000256" key="3">
    <source>
        <dbReference type="ARBA" id="ARBA00023180"/>
    </source>
</evidence>
<protein>
    <submittedName>
        <fullName evidence="7">PSI domain-containing protein</fullName>
    </submittedName>
</protein>
<dbReference type="AlphaFoldDB" id="A0A0N4YPD3"/>
<keyword evidence="2" id="KW-0472">Membrane</keyword>
<dbReference type="GO" id="GO:0050772">
    <property type="term" value="P:positive regulation of axonogenesis"/>
    <property type="evidence" value="ECO:0007669"/>
    <property type="project" value="TreeGrafter"/>
</dbReference>
<reference evidence="7" key="1">
    <citation type="submission" date="2017-02" db="UniProtKB">
        <authorList>
            <consortium name="WormBaseParasite"/>
        </authorList>
    </citation>
    <scope>IDENTIFICATION</scope>
</reference>
<dbReference type="InterPro" id="IPR013783">
    <property type="entry name" value="Ig-like_fold"/>
</dbReference>
<evidence type="ECO:0000256" key="1">
    <source>
        <dbReference type="ARBA" id="ARBA00004370"/>
    </source>
</evidence>
<dbReference type="PANTHER" id="PTHR22625:SF44">
    <property type="entry name" value="PLEXIN-B"/>
    <property type="match status" value="1"/>
</dbReference>
<dbReference type="GO" id="GO:0030334">
    <property type="term" value="P:regulation of cell migration"/>
    <property type="evidence" value="ECO:0007669"/>
    <property type="project" value="TreeGrafter"/>
</dbReference>
<organism evidence="7">
    <name type="scientific">Nippostrongylus brasiliensis</name>
    <name type="common">Rat hookworm</name>
    <dbReference type="NCBI Taxonomy" id="27835"/>
    <lineage>
        <taxon>Eukaryota</taxon>
        <taxon>Metazoa</taxon>
        <taxon>Ecdysozoa</taxon>
        <taxon>Nematoda</taxon>
        <taxon>Chromadorea</taxon>
        <taxon>Rhabditida</taxon>
        <taxon>Rhabditina</taxon>
        <taxon>Rhabditomorpha</taxon>
        <taxon>Strongyloidea</taxon>
        <taxon>Heligmosomidae</taxon>
        <taxon>Nippostrongylus</taxon>
    </lineage>
</organism>
<dbReference type="InterPro" id="IPR031148">
    <property type="entry name" value="Plexin"/>
</dbReference>
<dbReference type="SMART" id="SM00423">
    <property type="entry name" value="PSI"/>
    <property type="match status" value="2"/>
</dbReference>
<dbReference type="OMA" id="TECVHIN"/>
<evidence type="ECO:0000313" key="7">
    <source>
        <dbReference type="WBParaSite" id="NBR_0001910401-mRNA-1"/>
    </source>
</evidence>
<evidence type="ECO:0000313" key="6">
    <source>
        <dbReference type="Proteomes" id="UP000271162"/>
    </source>
</evidence>
<comment type="subcellular location">
    <subcellularLocation>
        <location evidence="1">Membrane</location>
    </subcellularLocation>
</comment>
<evidence type="ECO:0000256" key="2">
    <source>
        <dbReference type="ARBA" id="ARBA00023136"/>
    </source>
</evidence>
<dbReference type="Proteomes" id="UP000271162">
    <property type="component" value="Unassembled WGS sequence"/>
</dbReference>
<keyword evidence="6" id="KW-1185">Reference proteome</keyword>
<evidence type="ECO:0000313" key="5">
    <source>
        <dbReference type="EMBL" id="VDL82834.1"/>
    </source>
</evidence>
<dbReference type="Pfam" id="PF17960">
    <property type="entry name" value="TIG_plexin"/>
    <property type="match status" value="1"/>
</dbReference>
<accession>A0A0N4YPD3</accession>
<dbReference type="STRING" id="27835.A0A0N4YPD3"/>